<feature type="binding site" evidence="5">
    <location>
        <position position="156"/>
    </location>
    <ligand>
        <name>xanthine</name>
        <dbReference type="ChEBI" id="CHEBI:17712"/>
    </ligand>
</feature>
<feature type="binding site" evidence="5">
    <location>
        <begin position="128"/>
        <end position="132"/>
    </location>
    <ligand>
        <name>5-phospho-alpha-D-ribose 1-diphosphate</name>
        <dbReference type="ChEBI" id="CHEBI:58017"/>
    </ligand>
</feature>
<dbReference type="GO" id="GO:0046110">
    <property type="term" value="P:xanthine metabolic process"/>
    <property type="evidence" value="ECO:0007669"/>
    <property type="project" value="UniProtKB-UniRule"/>
</dbReference>
<evidence type="ECO:0000313" key="8">
    <source>
        <dbReference type="EMBL" id="MBB5226407.1"/>
    </source>
</evidence>
<dbReference type="EMBL" id="JACHFQ010000005">
    <property type="protein sequence ID" value="MBB5226407.1"/>
    <property type="molecule type" value="Genomic_DNA"/>
</dbReference>
<keyword evidence="9" id="KW-1185">Reference proteome</keyword>
<comment type="caution">
    <text evidence="8">The sequence shown here is derived from an EMBL/GenBank/DDBJ whole genome shotgun (WGS) entry which is preliminary data.</text>
</comment>
<name>A0A7W8G9R4_9SPIR</name>
<dbReference type="InterPro" id="IPR029057">
    <property type="entry name" value="PRTase-like"/>
</dbReference>
<keyword evidence="1 5" id="KW-0963">Cytoplasm</keyword>
<evidence type="ECO:0000256" key="2">
    <source>
        <dbReference type="ARBA" id="ARBA00022676"/>
    </source>
</evidence>
<dbReference type="CDD" id="cd06223">
    <property type="entry name" value="PRTases_typeI"/>
    <property type="match status" value="1"/>
</dbReference>
<comment type="catalytic activity">
    <reaction evidence="5">
        <text>XMP + diphosphate = xanthine + 5-phospho-alpha-D-ribose 1-diphosphate</text>
        <dbReference type="Rhea" id="RHEA:10800"/>
        <dbReference type="ChEBI" id="CHEBI:17712"/>
        <dbReference type="ChEBI" id="CHEBI:33019"/>
        <dbReference type="ChEBI" id="CHEBI:57464"/>
        <dbReference type="ChEBI" id="CHEBI:58017"/>
        <dbReference type="EC" id="2.4.2.22"/>
    </reaction>
</comment>
<comment type="function">
    <text evidence="5">Converts the preformed base xanthine, a product of nucleic acid breakdown, to xanthosine 5'-monophosphate (XMP), so it can be reused for RNA or DNA synthesis.</text>
</comment>
<dbReference type="NCBIfam" id="NF006671">
    <property type="entry name" value="PRK09219.1"/>
    <property type="match status" value="1"/>
</dbReference>
<feature type="binding site" evidence="5">
    <location>
        <position position="20"/>
    </location>
    <ligand>
        <name>xanthine</name>
        <dbReference type="ChEBI" id="CHEBI:17712"/>
    </ligand>
</feature>
<comment type="pathway">
    <text evidence="5">Purine metabolism; XMP biosynthesis via salvage pathway; XMP from xanthine: step 1/1.</text>
</comment>
<comment type="subunit">
    <text evidence="5">Homodimer.</text>
</comment>
<comment type="similarity">
    <text evidence="5">Belongs to the purine/pyrimidine phosphoribosyltransferase family. Xpt subfamily.</text>
</comment>
<reference evidence="8 9" key="1">
    <citation type="submission" date="2020-08" db="EMBL/GenBank/DDBJ databases">
        <title>Genomic Encyclopedia of Type Strains, Phase IV (KMG-IV): sequencing the most valuable type-strain genomes for metagenomic binning, comparative biology and taxonomic classification.</title>
        <authorList>
            <person name="Goeker M."/>
        </authorList>
    </citation>
    <scope>NUCLEOTIDE SEQUENCE [LARGE SCALE GENOMIC DNA]</scope>
    <source>
        <strain evidence="8 9">DSM 103462</strain>
    </source>
</reference>
<dbReference type="RefSeq" id="WP_184659635.1">
    <property type="nucleotide sequence ID" value="NZ_CP031518.1"/>
</dbReference>
<keyword evidence="4 5" id="KW-0660">Purine salvage</keyword>
<evidence type="ECO:0000259" key="7">
    <source>
        <dbReference type="Pfam" id="PF00156"/>
    </source>
</evidence>
<dbReference type="AlphaFoldDB" id="A0A7W8G9R4"/>
<dbReference type="HAMAP" id="MF_01184">
    <property type="entry name" value="XPRTase"/>
    <property type="match status" value="1"/>
</dbReference>
<evidence type="ECO:0000256" key="6">
    <source>
        <dbReference type="NCBIfam" id="TIGR01744"/>
    </source>
</evidence>
<dbReference type="GO" id="GO:0000310">
    <property type="term" value="F:xanthine phosphoribosyltransferase activity"/>
    <property type="evidence" value="ECO:0007669"/>
    <property type="project" value="UniProtKB-UniRule"/>
</dbReference>
<proteinExistence type="inferred from homology"/>
<dbReference type="PANTHER" id="PTHR43864:SF1">
    <property type="entry name" value="XANTHINE PHOSPHORIBOSYLTRANSFERASE"/>
    <property type="match status" value="1"/>
</dbReference>
<dbReference type="EC" id="2.4.2.22" evidence="5 6"/>
<dbReference type="InterPro" id="IPR000836">
    <property type="entry name" value="PRTase_dom"/>
</dbReference>
<dbReference type="InterPro" id="IPR050118">
    <property type="entry name" value="Pur/Pyrimidine_PRTase"/>
</dbReference>
<feature type="domain" description="Phosphoribosyltransferase" evidence="7">
    <location>
        <begin position="24"/>
        <end position="157"/>
    </location>
</feature>
<evidence type="ECO:0000256" key="5">
    <source>
        <dbReference type="HAMAP-Rule" id="MF_01184"/>
    </source>
</evidence>
<dbReference type="NCBIfam" id="TIGR01744">
    <property type="entry name" value="XPRTase"/>
    <property type="match status" value="1"/>
</dbReference>
<evidence type="ECO:0000256" key="1">
    <source>
        <dbReference type="ARBA" id="ARBA00022490"/>
    </source>
</evidence>
<evidence type="ECO:0000256" key="3">
    <source>
        <dbReference type="ARBA" id="ARBA00022679"/>
    </source>
</evidence>
<accession>A0A7W8G9R4</accession>
<dbReference type="SUPFAM" id="SSF53271">
    <property type="entry name" value="PRTase-like"/>
    <property type="match status" value="1"/>
</dbReference>
<organism evidence="8 9">
    <name type="scientific">Treponema ruminis</name>
    <dbReference type="NCBI Taxonomy" id="744515"/>
    <lineage>
        <taxon>Bacteria</taxon>
        <taxon>Pseudomonadati</taxon>
        <taxon>Spirochaetota</taxon>
        <taxon>Spirochaetia</taxon>
        <taxon>Spirochaetales</taxon>
        <taxon>Treponemataceae</taxon>
        <taxon>Treponema</taxon>
    </lineage>
</organism>
<evidence type="ECO:0000313" key="9">
    <source>
        <dbReference type="Proteomes" id="UP000518887"/>
    </source>
</evidence>
<protein>
    <recommendedName>
        <fullName evidence="5 6">Xanthine phosphoribosyltransferase</fullName>
        <shortName evidence="5">XPRTase</shortName>
        <ecNumber evidence="5 6">2.4.2.22</ecNumber>
    </recommendedName>
</protein>
<comment type="subcellular location">
    <subcellularLocation>
        <location evidence="5">Cytoplasm</location>
    </subcellularLocation>
</comment>
<dbReference type="InterPro" id="IPR010079">
    <property type="entry name" value="Xanthine_PRibTrfase"/>
</dbReference>
<dbReference type="GO" id="GO:0005737">
    <property type="term" value="C:cytoplasm"/>
    <property type="evidence" value="ECO:0007669"/>
    <property type="project" value="UniProtKB-SubCell"/>
</dbReference>
<feature type="binding site" evidence="5">
    <location>
        <position position="27"/>
    </location>
    <ligand>
        <name>xanthine</name>
        <dbReference type="ChEBI" id="CHEBI:17712"/>
    </ligand>
</feature>
<dbReference type="UniPathway" id="UPA00602">
    <property type="reaction ID" value="UER00658"/>
</dbReference>
<dbReference type="Pfam" id="PF00156">
    <property type="entry name" value="Pribosyltran"/>
    <property type="match status" value="1"/>
</dbReference>
<dbReference type="Proteomes" id="UP000518887">
    <property type="component" value="Unassembled WGS sequence"/>
</dbReference>
<dbReference type="Gene3D" id="3.40.50.2020">
    <property type="match status" value="1"/>
</dbReference>
<dbReference type="GO" id="GO:0032265">
    <property type="term" value="P:XMP salvage"/>
    <property type="evidence" value="ECO:0007669"/>
    <property type="project" value="UniProtKB-UniRule"/>
</dbReference>
<dbReference type="PANTHER" id="PTHR43864">
    <property type="entry name" value="HYPOXANTHINE/GUANINE PHOSPHORIBOSYLTRANSFERASE"/>
    <property type="match status" value="1"/>
</dbReference>
<gene>
    <name evidence="5" type="primary">xpt</name>
    <name evidence="8" type="ORF">HNP76_001780</name>
</gene>
<keyword evidence="2 5" id="KW-0328">Glycosyltransferase</keyword>
<keyword evidence="3 5" id="KW-0808">Transferase</keyword>
<sequence length="190" mass="20718">MKLLEDRILSDGEVIGGKILKVSNFLNHQIDVAFLDQLAQEWKNRFSGSKITKVLTIESSGIAIGASLARALEVPLVFAKKHQSSNVNEEVYSSKIYSFTHDQYYNVVVSKKYILPGDKILLADDFLANGNALKGLIEICKGAGAEVVGAACAIEKGFQNGGDQLRKAGIKVESLAIIEKMDSNGIEFRK</sequence>
<evidence type="ECO:0000256" key="4">
    <source>
        <dbReference type="ARBA" id="ARBA00022726"/>
    </source>
</evidence>
<dbReference type="GO" id="GO:0006166">
    <property type="term" value="P:purine ribonucleoside salvage"/>
    <property type="evidence" value="ECO:0007669"/>
    <property type="project" value="UniProtKB-KW"/>
</dbReference>